<proteinExistence type="inferred from homology"/>
<dbReference type="Proteomes" id="UP001341281">
    <property type="component" value="Chromosome 03"/>
</dbReference>
<dbReference type="GO" id="GO:0016926">
    <property type="term" value="P:protein desumoylation"/>
    <property type="evidence" value="ECO:0007669"/>
    <property type="project" value="TreeGrafter"/>
</dbReference>
<dbReference type="PANTHER" id="PTHR12606">
    <property type="entry name" value="SENTRIN/SUMO-SPECIFIC PROTEASE"/>
    <property type="match status" value="1"/>
</dbReference>
<gene>
    <name evidence="6" type="ORF">U9M48_016175</name>
</gene>
<dbReference type="AlphaFoldDB" id="A0AAQ3T5N7"/>
<dbReference type="InterPro" id="IPR003653">
    <property type="entry name" value="Peptidase_C48_C"/>
</dbReference>
<evidence type="ECO:0000256" key="1">
    <source>
        <dbReference type="ARBA" id="ARBA00005234"/>
    </source>
</evidence>
<evidence type="ECO:0000259" key="5">
    <source>
        <dbReference type="PROSITE" id="PS50600"/>
    </source>
</evidence>
<dbReference type="PANTHER" id="PTHR12606:SF103">
    <property type="entry name" value="OS04G0639700 PROTEIN"/>
    <property type="match status" value="1"/>
</dbReference>
<dbReference type="GO" id="GO:0006508">
    <property type="term" value="P:proteolysis"/>
    <property type="evidence" value="ECO:0007669"/>
    <property type="project" value="UniProtKB-KW"/>
</dbReference>
<keyword evidence="4" id="KW-0788">Thiol protease</keyword>
<keyword evidence="7" id="KW-1185">Reference proteome</keyword>
<evidence type="ECO:0000256" key="2">
    <source>
        <dbReference type="ARBA" id="ARBA00022670"/>
    </source>
</evidence>
<dbReference type="SUPFAM" id="SSF54001">
    <property type="entry name" value="Cysteine proteinases"/>
    <property type="match status" value="1"/>
</dbReference>
<keyword evidence="2" id="KW-0645">Protease</keyword>
<evidence type="ECO:0000313" key="7">
    <source>
        <dbReference type="Proteomes" id="UP001341281"/>
    </source>
</evidence>
<dbReference type="InterPro" id="IPR038765">
    <property type="entry name" value="Papain-like_cys_pep_sf"/>
</dbReference>
<protein>
    <recommendedName>
        <fullName evidence="5">Ubiquitin-like protease family profile domain-containing protein</fullName>
    </recommendedName>
</protein>
<evidence type="ECO:0000313" key="6">
    <source>
        <dbReference type="EMBL" id="WVZ67036.1"/>
    </source>
</evidence>
<dbReference type="GO" id="GO:0016929">
    <property type="term" value="F:deSUMOylase activity"/>
    <property type="evidence" value="ECO:0007669"/>
    <property type="project" value="TreeGrafter"/>
</dbReference>
<organism evidence="6 7">
    <name type="scientific">Paspalum notatum var. saurae</name>
    <dbReference type="NCBI Taxonomy" id="547442"/>
    <lineage>
        <taxon>Eukaryota</taxon>
        <taxon>Viridiplantae</taxon>
        <taxon>Streptophyta</taxon>
        <taxon>Embryophyta</taxon>
        <taxon>Tracheophyta</taxon>
        <taxon>Spermatophyta</taxon>
        <taxon>Magnoliopsida</taxon>
        <taxon>Liliopsida</taxon>
        <taxon>Poales</taxon>
        <taxon>Poaceae</taxon>
        <taxon>PACMAD clade</taxon>
        <taxon>Panicoideae</taxon>
        <taxon>Andropogonodae</taxon>
        <taxon>Paspaleae</taxon>
        <taxon>Paspalinae</taxon>
        <taxon>Paspalum</taxon>
    </lineage>
</organism>
<dbReference type="Gene3D" id="3.40.395.10">
    <property type="entry name" value="Adenoviral Proteinase, Chain A"/>
    <property type="match status" value="1"/>
</dbReference>
<evidence type="ECO:0000256" key="4">
    <source>
        <dbReference type="ARBA" id="ARBA00022807"/>
    </source>
</evidence>
<reference evidence="6 7" key="1">
    <citation type="submission" date="2024-02" db="EMBL/GenBank/DDBJ databases">
        <title>High-quality chromosome-scale genome assembly of Pensacola bahiagrass (Paspalum notatum Flugge var. saurae).</title>
        <authorList>
            <person name="Vega J.M."/>
            <person name="Podio M."/>
            <person name="Orjuela J."/>
            <person name="Siena L.A."/>
            <person name="Pessino S.C."/>
            <person name="Combes M.C."/>
            <person name="Mariac C."/>
            <person name="Albertini E."/>
            <person name="Pupilli F."/>
            <person name="Ortiz J.P.A."/>
            <person name="Leblanc O."/>
        </authorList>
    </citation>
    <scope>NUCLEOTIDE SEQUENCE [LARGE SCALE GENOMIC DNA]</scope>
    <source>
        <strain evidence="6">R1</strain>
        <tissue evidence="6">Leaf</tissue>
    </source>
</reference>
<comment type="similarity">
    <text evidence="1">Belongs to the peptidase C48 family.</text>
</comment>
<dbReference type="EMBL" id="CP144747">
    <property type="protein sequence ID" value="WVZ67036.1"/>
    <property type="molecule type" value="Genomic_DNA"/>
</dbReference>
<dbReference type="GO" id="GO:0005634">
    <property type="term" value="C:nucleus"/>
    <property type="evidence" value="ECO:0007669"/>
    <property type="project" value="TreeGrafter"/>
</dbReference>
<accession>A0AAQ3T5N7</accession>
<evidence type="ECO:0000256" key="3">
    <source>
        <dbReference type="ARBA" id="ARBA00022801"/>
    </source>
</evidence>
<dbReference type="Pfam" id="PF02902">
    <property type="entry name" value="Peptidase_C48"/>
    <property type="match status" value="1"/>
</dbReference>
<keyword evidence="3" id="KW-0378">Hydrolase</keyword>
<sequence length="121" mass="14177">MIQIFVPVHRDIHWCVAVINVKDKTLQYLDSLGGSGHDVLRVLARYIMDELRDKSNIEVDPTSWVEVSDPLPLQQNGWDCGMFMIKYIDFLSRGLKPYFSQEHMTYFRKRTAKEITTLRAE</sequence>
<name>A0AAQ3T5N7_PASNO</name>
<feature type="domain" description="Ubiquitin-like protease family profile" evidence="5">
    <location>
        <begin position="1"/>
        <end position="91"/>
    </location>
</feature>
<dbReference type="PROSITE" id="PS50600">
    <property type="entry name" value="ULP_PROTEASE"/>
    <property type="match status" value="1"/>
</dbReference>